<dbReference type="EMBL" id="KB469309">
    <property type="protein sequence ID" value="EPQ51922.1"/>
    <property type="molecule type" value="Genomic_DNA"/>
</dbReference>
<gene>
    <name evidence="2" type="ORF">GLOTRDRAFT_132731</name>
</gene>
<dbReference type="RefSeq" id="XP_007869795.1">
    <property type="nucleotide sequence ID" value="XM_007871604.1"/>
</dbReference>
<evidence type="ECO:0000313" key="3">
    <source>
        <dbReference type="Proteomes" id="UP000030669"/>
    </source>
</evidence>
<evidence type="ECO:0000256" key="1">
    <source>
        <dbReference type="SAM" id="MobiDB-lite"/>
    </source>
</evidence>
<evidence type="ECO:0000313" key="2">
    <source>
        <dbReference type="EMBL" id="EPQ51922.1"/>
    </source>
</evidence>
<proteinExistence type="predicted"/>
<accession>S7PX16</accession>
<dbReference type="KEGG" id="gtr:GLOTRDRAFT_132731"/>
<protein>
    <submittedName>
        <fullName evidence="2">Uncharacterized protein</fullName>
    </submittedName>
</protein>
<dbReference type="HOGENOM" id="CLU_2606261_0_0_1"/>
<dbReference type="Proteomes" id="UP000030669">
    <property type="component" value="Unassembled WGS sequence"/>
</dbReference>
<feature type="region of interest" description="Disordered" evidence="1">
    <location>
        <begin position="1"/>
        <end position="79"/>
    </location>
</feature>
<sequence>MSPFSITGCLHHGSTSFPPPGTGPEEAATSPALSPMILVQDLDAGTQETRALPENDPEVQSPAGSPISTPRRLVCPDLD</sequence>
<organism evidence="2 3">
    <name type="scientific">Gloeophyllum trabeum (strain ATCC 11539 / FP-39264 / Madison 617)</name>
    <name type="common">Brown rot fungus</name>
    <dbReference type="NCBI Taxonomy" id="670483"/>
    <lineage>
        <taxon>Eukaryota</taxon>
        <taxon>Fungi</taxon>
        <taxon>Dikarya</taxon>
        <taxon>Basidiomycota</taxon>
        <taxon>Agaricomycotina</taxon>
        <taxon>Agaricomycetes</taxon>
        <taxon>Gloeophyllales</taxon>
        <taxon>Gloeophyllaceae</taxon>
        <taxon>Gloeophyllum</taxon>
    </lineage>
</organism>
<reference evidence="2 3" key="1">
    <citation type="journal article" date="2012" name="Science">
        <title>The Paleozoic origin of enzymatic lignin decomposition reconstructed from 31 fungal genomes.</title>
        <authorList>
            <person name="Floudas D."/>
            <person name="Binder M."/>
            <person name="Riley R."/>
            <person name="Barry K."/>
            <person name="Blanchette R.A."/>
            <person name="Henrissat B."/>
            <person name="Martinez A.T."/>
            <person name="Otillar R."/>
            <person name="Spatafora J.W."/>
            <person name="Yadav J.S."/>
            <person name="Aerts A."/>
            <person name="Benoit I."/>
            <person name="Boyd A."/>
            <person name="Carlson A."/>
            <person name="Copeland A."/>
            <person name="Coutinho P.M."/>
            <person name="de Vries R.P."/>
            <person name="Ferreira P."/>
            <person name="Findley K."/>
            <person name="Foster B."/>
            <person name="Gaskell J."/>
            <person name="Glotzer D."/>
            <person name="Gorecki P."/>
            <person name="Heitman J."/>
            <person name="Hesse C."/>
            <person name="Hori C."/>
            <person name="Igarashi K."/>
            <person name="Jurgens J.A."/>
            <person name="Kallen N."/>
            <person name="Kersten P."/>
            <person name="Kohler A."/>
            <person name="Kuees U."/>
            <person name="Kumar T.K.A."/>
            <person name="Kuo A."/>
            <person name="LaButti K."/>
            <person name="Larrondo L.F."/>
            <person name="Lindquist E."/>
            <person name="Ling A."/>
            <person name="Lombard V."/>
            <person name="Lucas S."/>
            <person name="Lundell T."/>
            <person name="Martin R."/>
            <person name="McLaughlin D.J."/>
            <person name="Morgenstern I."/>
            <person name="Morin E."/>
            <person name="Murat C."/>
            <person name="Nagy L.G."/>
            <person name="Nolan M."/>
            <person name="Ohm R.A."/>
            <person name="Patyshakuliyeva A."/>
            <person name="Rokas A."/>
            <person name="Ruiz-Duenas F.J."/>
            <person name="Sabat G."/>
            <person name="Salamov A."/>
            <person name="Samejima M."/>
            <person name="Schmutz J."/>
            <person name="Slot J.C."/>
            <person name="St John F."/>
            <person name="Stenlid J."/>
            <person name="Sun H."/>
            <person name="Sun S."/>
            <person name="Syed K."/>
            <person name="Tsang A."/>
            <person name="Wiebenga A."/>
            <person name="Young D."/>
            <person name="Pisabarro A."/>
            <person name="Eastwood D.C."/>
            <person name="Martin F."/>
            <person name="Cullen D."/>
            <person name="Grigoriev I.V."/>
            <person name="Hibbett D.S."/>
        </authorList>
    </citation>
    <scope>NUCLEOTIDE SEQUENCE [LARGE SCALE GENOMIC DNA]</scope>
    <source>
        <strain evidence="2 3">ATCC 11539</strain>
    </source>
</reference>
<keyword evidence="3" id="KW-1185">Reference proteome</keyword>
<name>S7PX16_GLOTA</name>
<dbReference type="AlphaFoldDB" id="S7PX16"/>
<dbReference type="GeneID" id="19302563"/>